<sequence>MIRSTALIYTVIDGLRGLRENFVTTVLSSLTVAFALAIFSIFIIVFINLNSFVEGMGDRTHIVAYVKDGALTAKKGATAEKGVAGVKASIEALPGVRSVEYISKKEAFNILKEEMQDNLTLLEGVSPDILPASFEIKLTADHITPKDIGLVVAALKKLRWVEDIQHGTEWAERFGAILGFMEAAAIFLGLFLGAATIFIISNTIRLAVYARRDEIEIMRYLGAPGIYIKTPFLIEGLAEGIIGGAVAMVALFFGDLVLGIYIPPDLVFILNNPFSPLLLFVLLILGGLVLGVVGSIFSLGRFLKV</sequence>
<evidence type="ECO:0000256" key="4">
    <source>
        <dbReference type="ARBA" id="ARBA00022475"/>
    </source>
</evidence>
<protein>
    <recommendedName>
        <fullName evidence="3">Cell division protein FtsX</fullName>
    </recommendedName>
</protein>
<dbReference type="InterPro" id="IPR040690">
    <property type="entry name" value="FtsX_ECD"/>
</dbReference>
<organism evidence="13">
    <name type="scientific">hydrothermal vent metagenome</name>
    <dbReference type="NCBI Taxonomy" id="652676"/>
    <lineage>
        <taxon>unclassified sequences</taxon>
        <taxon>metagenomes</taxon>
        <taxon>ecological metagenomes</taxon>
    </lineage>
</organism>
<evidence type="ECO:0000259" key="11">
    <source>
        <dbReference type="Pfam" id="PF02687"/>
    </source>
</evidence>
<evidence type="ECO:0000256" key="6">
    <source>
        <dbReference type="ARBA" id="ARBA00022692"/>
    </source>
</evidence>
<evidence type="ECO:0000256" key="10">
    <source>
        <dbReference type="SAM" id="Phobius"/>
    </source>
</evidence>
<dbReference type="PIRSF" id="PIRSF003097">
    <property type="entry name" value="FtsX"/>
    <property type="match status" value="1"/>
</dbReference>
<feature type="transmembrane region" description="Helical" evidence="10">
    <location>
        <begin position="183"/>
        <end position="208"/>
    </location>
</feature>
<gene>
    <name evidence="13" type="ORF">MNBD_DELTA02-1254</name>
</gene>
<accession>A0A3B0V138</accession>
<evidence type="ECO:0000256" key="7">
    <source>
        <dbReference type="ARBA" id="ARBA00022989"/>
    </source>
</evidence>
<dbReference type="Pfam" id="PF18075">
    <property type="entry name" value="FtsX_ECD"/>
    <property type="match status" value="1"/>
</dbReference>
<reference evidence="13" key="1">
    <citation type="submission" date="2018-06" db="EMBL/GenBank/DDBJ databases">
        <authorList>
            <person name="Zhirakovskaya E."/>
        </authorList>
    </citation>
    <scope>NUCLEOTIDE SEQUENCE</scope>
</reference>
<evidence type="ECO:0000259" key="12">
    <source>
        <dbReference type="Pfam" id="PF18075"/>
    </source>
</evidence>
<name>A0A3B0V138_9ZZZZ</name>
<keyword evidence="6 10" id="KW-0812">Transmembrane</keyword>
<dbReference type="PANTHER" id="PTHR47755:SF1">
    <property type="entry name" value="CELL DIVISION PROTEIN FTSX"/>
    <property type="match status" value="1"/>
</dbReference>
<dbReference type="Gene3D" id="3.30.70.3040">
    <property type="match status" value="1"/>
</dbReference>
<feature type="domain" description="FtsX extracellular" evidence="12">
    <location>
        <begin position="62"/>
        <end position="164"/>
    </location>
</feature>
<feature type="domain" description="ABC3 transporter permease C-terminal" evidence="11">
    <location>
        <begin position="187"/>
        <end position="304"/>
    </location>
</feature>
<proteinExistence type="inferred from homology"/>
<keyword evidence="5" id="KW-0132">Cell division</keyword>
<keyword evidence="7 10" id="KW-1133">Transmembrane helix</keyword>
<dbReference type="Pfam" id="PF02687">
    <property type="entry name" value="FtsX"/>
    <property type="match status" value="1"/>
</dbReference>
<dbReference type="GO" id="GO:0005886">
    <property type="term" value="C:plasma membrane"/>
    <property type="evidence" value="ECO:0007669"/>
    <property type="project" value="UniProtKB-SubCell"/>
</dbReference>
<dbReference type="InterPro" id="IPR003838">
    <property type="entry name" value="ABC3_permease_C"/>
</dbReference>
<evidence type="ECO:0000256" key="1">
    <source>
        <dbReference type="ARBA" id="ARBA00004651"/>
    </source>
</evidence>
<feature type="transmembrane region" description="Helical" evidence="10">
    <location>
        <begin position="21"/>
        <end position="47"/>
    </location>
</feature>
<feature type="transmembrane region" description="Helical" evidence="10">
    <location>
        <begin position="274"/>
        <end position="299"/>
    </location>
</feature>
<comment type="subcellular location">
    <subcellularLocation>
        <location evidence="1">Cell membrane</location>
        <topology evidence="1">Multi-pass membrane protein</topology>
    </subcellularLocation>
</comment>
<evidence type="ECO:0000256" key="2">
    <source>
        <dbReference type="ARBA" id="ARBA00007379"/>
    </source>
</evidence>
<evidence type="ECO:0000256" key="8">
    <source>
        <dbReference type="ARBA" id="ARBA00023136"/>
    </source>
</evidence>
<evidence type="ECO:0000256" key="3">
    <source>
        <dbReference type="ARBA" id="ARBA00021907"/>
    </source>
</evidence>
<dbReference type="EMBL" id="UOEZ01000050">
    <property type="protein sequence ID" value="VAW37168.1"/>
    <property type="molecule type" value="Genomic_DNA"/>
</dbReference>
<dbReference type="GO" id="GO:0051301">
    <property type="term" value="P:cell division"/>
    <property type="evidence" value="ECO:0007669"/>
    <property type="project" value="UniProtKB-KW"/>
</dbReference>
<evidence type="ECO:0000256" key="9">
    <source>
        <dbReference type="ARBA" id="ARBA00023306"/>
    </source>
</evidence>
<evidence type="ECO:0000256" key="5">
    <source>
        <dbReference type="ARBA" id="ARBA00022618"/>
    </source>
</evidence>
<evidence type="ECO:0000313" key="13">
    <source>
        <dbReference type="EMBL" id="VAW37168.1"/>
    </source>
</evidence>
<keyword evidence="4" id="KW-1003">Cell membrane</keyword>
<keyword evidence="9" id="KW-0131">Cell cycle</keyword>
<dbReference type="InterPro" id="IPR004513">
    <property type="entry name" value="FtsX"/>
</dbReference>
<comment type="similarity">
    <text evidence="2">Belongs to the ABC-4 integral membrane protein family. FtsX subfamily.</text>
</comment>
<dbReference type="AlphaFoldDB" id="A0A3B0V138"/>
<dbReference type="PANTHER" id="PTHR47755">
    <property type="entry name" value="CELL DIVISION PROTEIN FTSX"/>
    <property type="match status" value="1"/>
</dbReference>
<feature type="transmembrane region" description="Helical" evidence="10">
    <location>
        <begin position="241"/>
        <end position="262"/>
    </location>
</feature>
<keyword evidence="8 10" id="KW-0472">Membrane</keyword>